<protein>
    <recommendedName>
        <fullName evidence="1">J domain-containing protein</fullName>
    </recommendedName>
</protein>
<gene>
    <name evidence="2" type="ORF">SPAPADRAFT_144342</name>
</gene>
<dbReference type="InParanoid" id="G3AVJ6"/>
<dbReference type="OrthoDB" id="10250354at2759"/>
<dbReference type="Proteomes" id="UP000000709">
    <property type="component" value="Unassembled WGS sequence"/>
</dbReference>
<reference evidence="2 3" key="1">
    <citation type="journal article" date="2011" name="Proc. Natl. Acad. Sci. U.S.A.">
        <title>Comparative genomics of xylose-fermenting fungi for enhanced biofuel production.</title>
        <authorList>
            <person name="Wohlbach D.J."/>
            <person name="Kuo A."/>
            <person name="Sato T.K."/>
            <person name="Potts K.M."/>
            <person name="Salamov A.A."/>
            <person name="LaButti K.M."/>
            <person name="Sun H."/>
            <person name="Clum A."/>
            <person name="Pangilinan J.L."/>
            <person name="Lindquist E.A."/>
            <person name="Lucas S."/>
            <person name="Lapidus A."/>
            <person name="Jin M."/>
            <person name="Gunawan C."/>
            <person name="Balan V."/>
            <person name="Dale B.E."/>
            <person name="Jeffries T.W."/>
            <person name="Zinkel R."/>
            <person name="Barry K.W."/>
            <person name="Grigoriev I.V."/>
            <person name="Gasch A.P."/>
        </authorList>
    </citation>
    <scope>NUCLEOTIDE SEQUENCE [LARGE SCALE GENOMIC DNA]</scope>
    <source>
        <strain evidence="3">NRRL Y-27907 / 11-Y1</strain>
    </source>
</reference>
<proteinExistence type="predicted"/>
<dbReference type="AlphaFoldDB" id="G3AVJ6"/>
<dbReference type="InterPro" id="IPR036869">
    <property type="entry name" value="J_dom_sf"/>
</dbReference>
<feature type="domain" description="J" evidence="1">
    <location>
        <begin position="38"/>
        <end position="108"/>
    </location>
</feature>
<feature type="non-terminal residue" evidence="2">
    <location>
        <position position="1"/>
    </location>
</feature>
<sequence length="303" mass="35093">HSKHHRLDIPTRTEAMLHSIRHYSAAAAASAAATANLTHYQLLDIPRNATLKEIKLQFKKLTKQYHPDLNQHLSAEERESNSATYVKMVDAYTVLKDVRKRREYDLSLKSQGSYSGGDATTTARYKQSDWHSKYYGEAKYYSRSGNSYTTASGYNTRRHRVRYDHGQVPEDNNTGFHGKHRNYGDRYDVPHFDYDEHLNRNLKFEQRLIDKRLDSVTKEKILAQLAKSGLPMTEEVKTKHLLRQAQVRSSCNQHREYMYYTPPSSQNFYQSRAPPPNEGPSIRTFVFMSGGGFSLYLLYKLIA</sequence>
<dbReference type="SMART" id="SM00271">
    <property type="entry name" value="DnaJ"/>
    <property type="match status" value="1"/>
</dbReference>
<dbReference type="HOGENOM" id="CLU_927850_0_0_1"/>
<dbReference type="Pfam" id="PF00226">
    <property type="entry name" value="DnaJ"/>
    <property type="match status" value="1"/>
</dbReference>
<dbReference type="eggNOG" id="KOG0715">
    <property type="taxonomic scope" value="Eukaryota"/>
</dbReference>
<dbReference type="CDD" id="cd06257">
    <property type="entry name" value="DnaJ"/>
    <property type="match status" value="1"/>
</dbReference>
<dbReference type="PANTHER" id="PTHR45286:SF1">
    <property type="entry name" value="CHAPERONE DNAJ-DOMAIN SUPERFAMILY PROTEIN"/>
    <property type="match status" value="1"/>
</dbReference>
<dbReference type="KEGG" id="spaa:SPAPADRAFT_144342"/>
<evidence type="ECO:0000313" key="2">
    <source>
        <dbReference type="EMBL" id="EGW29945.1"/>
    </source>
</evidence>
<dbReference type="RefSeq" id="XP_007377711.1">
    <property type="nucleotide sequence ID" value="XM_007377649.1"/>
</dbReference>
<organism evidence="3">
    <name type="scientific">Spathaspora passalidarum (strain NRRL Y-27907 / 11-Y1)</name>
    <dbReference type="NCBI Taxonomy" id="619300"/>
    <lineage>
        <taxon>Eukaryota</taxon>
        <taxon>Fungi</taxon>
        <taxon>Dikarya</taxon>
        <taxon>Ascomycota</taxon>
        <taxon>Saccharomycotina</taxon>
        <taxon>Pichiomycetes</taxon>
        <taxon>Debaryomycetaceae</taxon>
        <taxon>Spathaspora</taxon>
    </lineage>
</organism>
<evidence type="ECO:0000259" key="1">
    <source>
        <dbReference type="PROSITE" id="PS50076"/>
    </source>
</evidence>
<dbReference type="OMA" id="WHNKYYG"/>
<dbReference type="EMBL" id="GL996506">
    <property type="protein sequence ID" value="EGW29945.1"/>
    <property type="molecule type" value="Genomic_DNA"/>
</dbReference>
<dbReference type="InterPro" id="IPR001623">
    <property type="entry name" value="DnaJ_domain"/>
</dbReference>
<dbReference type="Gene3D" id="1.10.287.110">
    <property type="entry name" value="DnaJ domain"/>
    <property type="match status" value="1"/>
</dbReference>
<name>G3AVJ6_SPAPN</name>
<dbReference type="PROSITE" id="PS50076">
    <property type="entry name" value="DNAJ_2"/>
    <property type="match status" value="1"/>
</dbReference>
<dbReference type="PRINTS" id="PR00625">
    <property type="entry name" value="JDOMAIN"/>
</dbReference>
<dbReference type="GeneID" id="18870617"/>
<keyword evidence="3" id="KW-1185">Reference proteome</keyword>
<dbReference type="STRING" id="619300.G3AVJ6"/>
<evidence type="ECO:0000313" key="3">
    <source>
        <dbReference type="Proteomes" id="UP000000709"/>
    </source>
</evidence>
<accession>G3AVJ6</accession>
<dbReference type="SUPFAM" id="SSF46565">
    <property type="entry name" value="Chaperone J-domain"/>
    <property type="match status" value="1"/>
</dbReference>
<dbReference type="PANTHER" id="PTHR45286">
    <property type="entry name" value="CHAPERONE DNAJ-DOMAIN SUPERFAMILY PROTEIN"/>
    <property type="match status" value="1"/>
</dbReference>